<dbReference type="AlphaFoldDB" id="A0A9R0IWR4"/>
<evidence type="ECO:0000313" key="6">
    <source>
        <dbReference type="Proteomes" id="UP000813463"/>
    </source>
</evidence>
<reference evidence="6" key="1">
    <citation type="journal article" date="2021" name="Nat. Commun.">
        <title>Genomic analyses provide insights into spinach domestication and the genetic basis of agronomic traits.</title>
        <authorList>
            <person name="Cai X."/>
            <person name="Sun X."/>
            <person name="Xu C."/>
            <person name="Sun H."/>
            <person name="Wang X."/>
            <person name="Ge C."/>
            <person name="Zhang Z."/>
            <person name="Wang Q."/>
            <person name="Fei Z."/>
            <person name="Jiao C."/>
            <person name="Wang Q."/>
        </authorList>
    </citation>
    <scope>NUCLEOTIDE SEQUENCE [LARGE SCALE GENOMIC DNA]</scope>
    <source>
        <strain evidence="6">cv. Varoflay</strain>
    </source>
</reference>
<dbReference type="KEGG" id="soe:110795674"/>
<name>A0A9R0IWR4_SPIOL</name>
<accession>A0A9R0IWR4</accession>
<dbReference type="GO" id="GO:0080044">
    <property type="term" value="F:quercetin 7-O-glucosyltransferase activity"/>
    <property type="evidence" value="ECO:0007669"/>
    <property type="project" value="TreeGrafter"/>
</dbReference>
<dbReference type="CDD" id="cd03784">
    <property type="entry name" value="GT1_Gtf-like"/>
    <property type="match status" value="1"/>
</dbReference>
<evidence type="ECO:0000256" key="2">
    <source>
        <dbReference type="ARBA" id="ARBA00022676"/>
    </source>
</evidence>
<dbReference type="SUPFAM" id="SSF53756">
    <property type="entry name" value="UDP-Glycosyltransferase/glycogen phosphorylase"/>
    <property type="match status" value="1"/>
</dbReference>
<dbReference type="InterPro" id="IPR035595">
    <property type="entry name" value="UDP_glycos_trans_CS"/>
</dbReference>
<evidence type="ECO:0000313" key="7">
    <source>
        <dbReference type="RefSeq" id="XP_021856383.2"/>
    </source>
</evidence>
<evidence type="ECO:0000256" key="5">
    <source>
        <dbReference type="RuleBase" id="RU362057"/>
    </source>
</evidence>
<dbReference type="GO" id="GO:0080043">
    <property type="term" value="F:quercetin 3-O-glucosyltransferase activity"/>
    <property type="evidence" value="ECO:0007669"/>
    <property type="project" value="TreeGrafter"/>
</dbReference>
<dbReference type="InterPro" id="IPR002213">
    <property type="entry name" value="UDP_glucos_trans"/>
</dbReference>
<dbReference type="Gene3D" id="3.40.50.2000">
    <property type="entry name" value="Glycogen Phosphorylase B"/>
    <property type="match status" value="2"/>
</dbReference>
<dbReference type="Proteomes" id="UP000813463">
    <property type="component" value="Chromosome 6"/>
</dbReference>
<protein>
    <recommendedName>
        <fullName evidence="5">Glycosyltransferase</fullName>
        <ecNumber evidence="5">2.4.1.-</ecNumber>
    </recommendedName>
</protein>
<reference evidence="7" key="2">
    <citation type="submission" date="2025-08" db="UniProtKB">
        <authorList>
            <consortium name="RefSeq"/>
        </authorList>
    </citation>
    <scope>IDENTIFICATION</scope>
    <source>
        <tissue evidence="7">Leaf</tissue>
    </source>
</reference>
<keyword evidence="2 4" id="KW-0328">Glycosyltransferase</keyword>
<comment type="similarity">
    <text evidence="1 4">Belongs to the UDP-glycosyltransferase family.</text>
</comment>
<keyword evidence="6" id="KW-1185">Reference proteome</keyword>
<evidence type="ECO:0000256" key="1">
    <source>
        <dbReference type="ARBA" id="ARBA00009995"/>
    </source>
</evidence>
<dbReference type="RefSeq" id="XP_021856383.2">
    <property type="nucleotide sequence ID" value="XM_022000691.2"/>
</dbReference>
<evidence type="ECO:0000256" key="4">
    <source>
        <dbReference type="RuleBase" id="RU003718"/>
    </source>
</evidence>
<proteinExistence type="inferred from homology"/>
<dbReference type="GO" id="GO:0035251">
    <property type="term" value="F:UDP-glucosyltransferase activity"/>
    <property type="evidence" value="ECO:0000318"/>
    <property type="project" value="GO_Central"/>
</dbReference>
<gene>
    <name evidence="7" type="primary">LOC110795674</name>
</gene>
<dbReference type="PANTHER" id="PTHR11926">
    <property type="entry name" value="GLUCOSYL/GLUCURONOSYL TRANSFERASES"/>
    <property type="match status" value="1"/>
</dbReference>
<keyword evidence="3 4" id="KW-0808">Transferase</keyword>
<dbReference type="EC" id="2.4.1.-" evidence="5"/>
<dbReference type="GeneID" id="110795674"/>
<dbReference type="PANTHER" id="PTHR11926:SF1494">
    <property type="entry name" value="FLAVONOL 3-O-GLUCOSYLTRANSFERASE UGT76E12-RELATED"/>
    <property type="match status" value="1"/>
</dbReference>
<dbReference type="PROSITE" id="PS00375">
    <property type="entry name" value="UDPGT"/>
    <property type="match status" value="1"/>
</dbReference>
<organism evidence="6 7">
    <name type="scientific">Spinacia oleracea</name>
    <name type="common">Spinach</name>
    <dbReference type="NCBI Taxonomy" id="3562"/>
    <lineage>
        <taxon>Eukaryota</taxon>
        <taxon>Viridiplantae</taxon>
        <taxon>Streptophyta</taxon>
        <taxon>Embryophyta</taxon>
        <taxon>Tracheophyta</taxon>
        <taxon>Spermatophyta</taxon>
        <taxon>Magnoliopsida</taxon>
        <taxon>eudicotyledons</taxon>
        <taxon>Gunneridae</taxon>
        <taxon>Pentapetalae</taxon>
        <taxon>Caryophyllales</taxon>
        <taxon>Chenopodiaceae</taxon>
        <taxon>Chenopodioideae</taxon>
        <taxon>Anserineae</taxon>
        <taxon>Spinacia</taxon>
    </lineage>
</organism>
<sequence>MEKSHTNGHTKKKLHAILVTLPQQGHVNPFVQLAIKLASKGISVTFINTDHIHHKITRSNDIANDIFVEARRQSSTSLDIDYMTITDGLPLEFDRSLNHDQWVGATTHCFPAHLEVALSKILRSVSSSSPSTTCCLIADSYFVWASKVARKFGLFHVSFWTESAMVLDIYFHRHLLHQNGHIGPGSSTRKDTIDYIPGIKSIQRKDLTSYLQEEDLTTFHPQYNLSALDDTRKAHFILGNTVQELESQTISAIQPHVPFYAIGPLFAPGFNKSPVATSLWAESDCTLWLDSRPPGSVLYVSFGSYAHIGKEELEEIANGIKLSGVNFLWVIRPDMVSSDDPDPLPAGYRGEVCDRGMIVKWTCQKAVLAHRAIGGFLTHCGWNSTIESIWCEVPLLCFPLLTDQFTNRKLIVDDWKIGRNLCDEKPVKREEVLRKIKDLIGGSMGFELNDKSKEIKRLLEITKGSAEKNVDSFIKDLMNAAATKKIF</sequence>
<dbReference type="Pfam" id="PF00201">
    <property type="entry name" value="UDPGT"/>
    <property type="match status" value="1"/>
</dbReference>
<evidence type="ECO:0000256" key="3">
    <source>
        <dbReference type="ARBA" id="ARBA00022679"/>
    </source>
</evidence>